<dbReference type="InterPro" id="IPR023331">
    <property type="entry name" value="Rhabdovirus_ncapsid_C"/>
</dbReference>
<reference evidence="13" key="1">
    <citation type="submission" date="2022-05" db="EMBL/GenBank/DDBJ databases">
        <authorList>
            <person name="Cao W."/>
            <person name="Jia N."/>
            <person name="Lam T.T.-Y."/>
            <person name="Ni X."/>
            <person name="Liu J."/>
        </authorList>
    </citation>
    <scope>NUCLEOTIDE SEQUENCE</scope>
    <source>
        <strain evidence="13">TIGMIC 1</strain>
    </source>
</reference>
<name>A0A9E7V2B4_9RHAB</name>
<dbReference type="InterPro" id="IPR035961">
    <property type="entry name" value="Rhabdovirus_nucleoprotein-like"/>
</dbReference>
<dbReference type="GO" id="GO:0019013">
    <property type="term" value="C:viral nucleocapsid"/>
    <property type="evidence" value="ECO:0007669"/>
    <property type="project" value="UniProtKB-KW"/>
</dbReference>
<dbReference type="InterPro" id="IPR000448">
    <property type="entry name" value="Rhabdo_ncapsid"/>
</dbReference>
<dbReference type="SUPFAM" id="SSF140809">
    <property type="entry name" value="Rhabdovirus nucleoprotein-like"/>
    <property type="match status" value="1"/>
</dbReference>
<keyword evidence="7" id="KW-0694">RNA-binding</keyword>
<dbReference type="Gene3D" id="1.10.3570.10">
    <property type="entry name" value="Rhabdovirus nucleocapsid protein like domain"/>
    <property type="match status" value="1"/>
</dbReference>
<keyword evidence="4" id="KW-1139">Helical capsid protein</keyword>
<proteinExistence type="predicted"/>
<evidence type="ECO:0000256" key="6">
    <source>
        <dbReference type="ARBA" id="ARBA00022844"/>
    </source>
</evidence>
<keyword evidence="9" id="KW-1035">Host cytoplasm</keyword>
<evidence type="ECO:0000256" key="9">
    <source>
        <dbReference type="ARBA" id="ARBA00023200"/>
    </source>
</evidence>
<dbReference type="GO" id="GO:0003723">
    <property type="term" value="F:RNA binding"/>
    <property type="evidence" value="ECO:0007669"/>
    <property type="project" value="UniProtKB-KW"/>
</dbReference>
<dbReference type="InterPro" id="IPR023330">
    <property type="entry name" value="Rhabdovirus_ncapsid_N"/>
</dbReference>
<keyword evidence="10" id="KW-0687">Ribonucleoprotein</keyword>
<comment type="subcellular location">
    <subcellularLocation>
        <location evidence="1">Host cytoplasm</location>
    </subcellularLocation>
    <subcellularLocation>
        <location evidence="2">Virion</location>
    </subcellularLocation>
</comment>
<dbReference type="Gene3D" id="1.10.3610.10">
    <property type="entry name" value="Nucleoprotein"/>
    <property type="match status" value="1"/>
</dbReference>
<evidence type="ECO:0000256" key="4">
    <source>
        <dbReference type="ARBA" id="ARBA00022497"/>
    </source>
</evidence>
<keyword evidence="6" id="KW-0946">Virion</keyword>
<evidence type="ECO:0000256" key="2">
    <source>
        <dbReference type="ARBA" id="ARBA00004328"/>
    </source>
</evidence>
<accession>A0A9E7V2B4</accession>
<dbReference type="GO" id="GO:0030430">
    <property type="term" value="C:host cell cytoplasm"/>
    <property type="evidence" value="ECO:0007669"/>
    <property type="project" value="UniProtKB-SubCell"/>
</dbReference>
<evidence type="ECO:0000313" key="13">
    <source>
        <dbReference type="EMBL" id="UYL95606.1"/>
    </source>
</evidence>
<feature type="domain" description="Rhabdovirus nucleocapsid" evidence="12">
    <location>
        <begin position="38"/>
        <end position="447"/>
    </location>
</feature>
<evidence type="ECO:0000256" key="7">
    <source>
        <dbReference type="ARBA" id="ARBA00022884"/>
    </source>
</evidence>
<dbReference type="EMBL" id="ON746530">
    <property type="protein sequence ID" value="UYL95606.1"/>
    <property type="molecule type" value="Viral_cRNA"/>
</dbReference>
<evidence type="ECO:0000256" key="8">
    <source>
        <dbReference type="ARBA" id="ARBA00023086"/>
    </source>
</evidence>
<sequence>MANQNVGRVNPFGEGIFGAIGPGEVYEGAVELKPARLTPEFPSNYFTTAGTKPKITVLKSAPNTNLRDLVYGGLTHGQLEIDVAVEYLIATFAKMEFTLGPEGWTSYGQAIGAANAVITPLNLLEVETKDRTAPAPGDSVPYQGSDLALVTGLTCLYRMALLYGRNAHADYIQAIRSRMTALLESSEVGGRHGVGLLPAIIPRVKDWCSNRSFRACMAALDMFLHKDEKSPWQLARMGSLVSRGKDCAALGDLQRLARCLGTTPQRAVLWVFETSMIPEIQWISAPTEELGKADSYYHYSSDLGLTIRSPWSGTTCKQLHLWTNSICILLQSTEAMQTRHIECENIAGIVSNAVVVAYANRGASEARRIYYATRGEAATHAANLAEAQPIGPNDDPLADLEDDAEFDIAVPDGMMEPVGRKVEDWANFMFSCDWLVPNHMNEWARKKLVALKAPRAGSNLEFLRKFFGVTD</sequence>
<keyword evidence="5" id="KW-0167">Capsid protein</keyword>
<evidence type="ECO:0000256" key="11">
    <source>
        <dbReference type="ARBA" id="ARBA00033344"/>
    </source>
</evidence>
<keyword evidence="8 13" id="KW-0543">Viral nucleoprotein</keyword>
<evidence type="ECO:0000256" key="10">
    <source>
        <dbReference type="ARBA" id="ARBA00023274"/>
    </source>
</evidence>
<evidence type="ECO:0000256" key="3">
    <source>
        <dbReference type="ARBA" id="ARBA00014389"/>
    </source>
</evidence>
<dbReference type="Pfam" id="PF00945">
    <property type="entry name" value="Rhabdo_ncap"/>
    <property type="match status" value="1"/>
</dbReference>
<evidence type="ECO:0000256" key="5">
    <source>
        <dbReference type="ARBA" id="ARBA00022561"/>
    </source>
</evidence>
<evidence type="ECO:0000259" key="12">
    <source>
        <dbReference type="Pfam" id="PF00945"/>
    </source>
</evidence>
<organism evidence="13">
    <name type="scientific">Yushu Rhabd tick virus 2</name>
    <dbReference type="NCBI Taxonomy" id="2972332"/>
    <lineage>
        <taxon>Viruses</taxon>
        <taxon>Riboviria</taxon>
        <taxon>Orthornavirae</taxon>
        <taxon>Negarnaviricota</taxon>
        <taxon>Haploviricotina</taxon>
        <taxon>Monjiviricetes</taxon>
        <taxon>Mononegavirales</taxon>
        <taxon>Rhabdoviridae</taxon>
        <taxon>Alpharhabdovirinae</taxon>
        <taxon>Alpharicinrhavirus</taxon>
        <taxon>Alpharicinrhavirus qinghai</taxon>
    </lineage>
</organism>
<evidence type="ECO:0000256" key="1">
    <source>
        <dbReference type="ARBA" id="ARBA00004192"/>
    </source>
</evidence>
<dbReference type="GO" id="GO:1990904">
    <property type="term" value="C:ribonucleoprotein complex"/>
    <property type="evidence" value="ECO:0007669"/>
    <property type="project" value="UniProtKB-KW"/>
</dbReference>
<dbReference type="GO" id="GO:0019029">
    <property type="term" value="C:helical viral capsid"/>
    <property type="evidence" value="ECO:0007669"/>
    <property type="project" value="UniProtKB-KW"/>
</dbReference>
<protein>
    <recommendedName>
        <fullName evidence="3">Nucleoprotein</fullName>
    </recommendedName>
    <alternativeName>
        <fullName evidence="11">Nucleocapsid protein</fullName>
    </alternativeName>
</protein>